<feature type="domain" description="ProQ/FinO" evidence="2">
    <location>
        <begin position="2"/>
        <end position="58"/>
    </location>
</feature>
<name>A0A077AUG1_9PROT</name>
<accession>A0A077AUG1</accession>
<dbReference type="Pfam" id="PF04352">
    <property type="entry name" value="ProQ"/>
    <property type="match status" value="1"/>
</dbReference>
<proteinExistence type="predicted"/>
<dbReference type="InterPro" id="IPR036442">
    <property type="entry name" value="ProQ/FinO_sf"/>
</dbReference>
<dbReference type="Proteomes" id="UP000028926">
    <property type="component" value="Chromosome"/>
</dbReference>
<keyword evidence="1" id="KW-0694">RNA-binding</keyword>
<dbReference type="SUPFAM" id="SSF48657">
    <property type="entry name" value="FinO-like"/>
    <property type="match status" value="1"/>
</dbReference>
<protein>
    <recommendedName>
        <fullName evidence="2">ProQ/FinO domain-containing protein</fullName>
    </recommendedName>
</protein>
<dbReference type="GO" id="GO:0003723">
    <property type="term" value="F:RNA binding"/>
    <property type="evidence" value="ECO:0007669"/>
    <property type="project" value="UniProtKB-KW"/>
</dbReference>
<dbReference type="Gene3D" id="1.10.1710.10">
    <property type="entry name" value="ProQ/FinO domain"/>
    <property type="match status" value="1"/>
</dbReference>
<dbReference type="EMBL" id="CP008941">
    <property type="protein sequence ID" value="AIK95679.1"/>
    <property type="molecule type" value="Genomic_DNA"/>
</dbReference>
<dbReference type="HOGENOM" id="CLU_2732537_0_0_5"/>
<evidence type="ECO:0000259" key="2">
    <source>
        <dbReference type="Pfam" id="PF04352"/>
    </source>
</evidence>
<organism evidence="3 4">
    <name type="scientific">Candidatus Odyssella acanthamoebae</name>
    <dbReference type="NCBI Taxonomy" id="91604"/>
    <lineage>
        <taxon>Bacteria</taxon>
        <taxon>Pseudomonadati</taxon>
        <taxon>Pseudomonadota</taxon>
        <taxon>Alphaproteobacteria</taxon>
        <taxon>Holosporales</taxon>
        <taxon>Candidatus Paracaedibacteraceae</taxon>
        <taxon>Candidatus Odyssella</taxon>
    </lineage>
</organism>
<evidence type="ECO:0000313" key="3">
    <source>
        <dbReference type="EMBL" id="AIK95679.1"/>
    </source>
</evidence>
<evidence type="ECO:0000313" key="4">
    <source>
        <dbReference type="Proteomes" id="UP000028926"/>
    </source>
</evidence>
<gene>
    <name evidence="3" type="ORF">ID47_01385</name>
</gene>
<dbReference type="InterPro" id="IPR016103">
    <property type="entry name" value="ProQ/FinO"/>
</dbReference>
<dbReference type="KEGG" id="paca:ID47_01385"/>
<dbReference type="AlphaFoldDB" id="A0A077AUG1"/>
<evidence type="ECO:0000256" key="1">
    <source>
        <dbReference type="ARBA" id="ARBA00022884"/>
    </source>
</evidence>
<reference evidence="3 4" key="1">
    <citation type="submission" date="2014-07" db="EMBL/GenBank/DDBJ databases">
        <title>Comparative genomic insights into amoeba endosymbionts belonging to the families of Holosporaceae and Candidatus Midichloriaceae within Rickettsiales.</title>
        <authorList>
            <person name="Wang Z."/>
            <person name="Wu M."/>
        </authorList>
    </citation>
    <scope>NUCLEOTIDE SEQUENCE [LARGE SCALE GENOMIC DNA]</scope>
    <source>
        <strain evidence="3">PRA3</strain>
    </source>
</reference>
<sequence>MIRYTLAFYTRWHKYLKALVDETHRHNLQGEPIEEITQTDKAYALEKLKHLKERYNARLKAKKVKPSKETL</sequence>
<keyword evidence="4" id="KW-1185">Reference proteome</keyword>